<sequence length="104" mass="11956">MKELPYVIKALKLKEIEIIEAQIEAIKNANVIMLADWGTLTNATGWVALETDFIRDISSPASPWNKCSNDMKPFLRDMYIHMNDSMIEGLIRHVKQLYSEMQGQ</sequence>
<dbReference type="KEGG" id="vg:26627581"/>
<dbReference type="RefSeq" id="YP_009200518.1">
    <property type="nucleotide sequence ID" value="NC_028820.1"/>
</dbReference>
<proteinExistence type="predicted"/>
<organism evidence="1 2">
    <name type="scientific">Yersinia phage vB_YenM_TG1</name>
    <dbReference type="NCBI Taxonomy" id="1589265"/>
    <lineage>
        <taxon>Viruses</taxon>
        <taxon>Duplodnaviria</taxon>
        <taxon>Heunggongvirae</taxon>
        <taxon>Uroviricota</taxon>
        <taxon>Caudoviricetes</taxon>
        <taxon>Pantevenvirales</taxon>
        <taxon>Straboviridae</taxon>
        <taxon>Tevenvirinae</taxon>
        <taxon>Tegunavirus</taxon>
        <taxon>Tegunavirus yenmtg1</taxon>
    </lineage>
</organism>
<dbReference type="EMBL" id="KP202158">
    <property type="protein sequence ID" value="AJD82067.1"/>
    <property type="molecule type" value="Genomic_DNA"/>
</dbReference>
<accession>A0A0B4ZXL0</accession>
<name>A0A0B4ZXL0_9CAUD</name>
<evidence type="ECO:0000313" key="2">
    <source>
        <dbReference type="Proteomes" id="UP000031805"/>
    </source>
</evidence>
<dbReference type="GeneID" id="26627581"/>
<dbReference type="Proteomes" id="UP000031805">
    <property type="component" value="Segment"/>
</dbReference>
<gene>
    <name evidence="1" type="ORF">YenMTG1_257</name>
</gene>
<protein>
    <submittedName>
        <fullName evidence="1">Uncharacterized protein</fullName>
    </submittedName>
</protein>
<keyword evidence="2" id="KW-1185">Reference proteome</keyword>
<reference evidence="1 2" key="1">
    <citation type="submission" date="2014-11" db="EMBL/GenBank/DDBJ databases">
        <title>Complete genome sequence of vB_YenM_TG1, a broad host range bacteriophage which infects Yersinia enterocolitica.</title>
        <authorList>
            <person name="Leon-Velarde C.G."/>
            <person name="Kropinski A.M."/>
            <person name="Chen S."/>
            <person name="Griffiths M.W."/>
            <person name="Odumeru J.A."/>
        </authorList>
    </citation>
    <scope>NUCLEOTIDE SEQUENCE [LARGE SCALE GENOMIC DNA]</scope>
</reference>
<evidence type="ECO:0000313" key="1">
    <source>
        <dbReference type="EMBL" id="AJD82067.1"/>
    </source>
</evidence>